<organism evidence="1 2">
    <name type="scientific">Cylicocyclus nassatus</name>
    <name type="common">Nematode worm</name>
    <dbReference type="NCBI Taxonomy" id="53992"/>
    <lineage>
        <taxon>Eukaryota</taxon>
        <taxon>Metazoa</taxon>
        <taxon>Ecdysozoa</taxon>
        <taxon>Nematoda</taxon>
        <taxon>Chromadorea</taxon>
        <taxon>Rhabditida</taxon>
        <taxon>Rhabditina</taxon>
        <taxon>Rhabditomorpha</taxon>
        <taxon>Strongyloidea</taxon>
        <taxon>Strongylidae</taxon>
        <taxon>Cylicocyclus</taxon>
    </lineage>
</organism>
<dbReference type="AlphaFoldDB" id="A0AA36HD08"/>
<name>A0AA36HD08_CYLNA</name>
<evidence type="ECO:0000313" key="2">
    <source>
        <dbReference type="Proteomes" id="UP001176961"/>
    </source>
</evidence>
<keyword evidence="2" id="KW-1185">Reference proteome</keyword>
<evidence type="ECO:0000313" key="1">
    <source>
        <dbReference type="EMBL" id="CAJ0608338.1"/>
    </source>
</evidence>
<protein>
    <submittedName>
        <fullName evidence="1">Uncharacterized protein</fullName>
    </submittedName>
</protein>
<gene>
    <name evidence="1" type="ORF">CYNAS_LOCUS20321</name>
</gene>
<comment type="caution">
    <text evidence="1">The sequence shown here is derived from an EMBL/GenBank/DDBJ whole genome shotgun (WGS) entry which is preliminary data.</text>
</comment>
<reference evidence="1" key="1">
    <citation type="submission" date="2023-07" db="EMBL/GenBank/DDBJ databases">
        <authorList>
            <consortium name="CYATHOMIX"/>
        </authorList>
    </citation>
    <scope>NUCLEOTIDE SEQUENCE</scope>
    <source>
        <strain evidence="1">N/A</strain>
    </source>
</reference>
<sequence>MAFKRGITAEKRYRMAMGSGNSWKEEENFSKNNDSCPFNTDAEETLWRYYNKTPMMEPFKEGKSMVGKRKSGTDHHEVHEAEPEPIMDDFESDSDHFDVSSKRKRITESVLLEEKYKLRQASQLLSMRIVPHNQDTVRFFLALIATGPGKTASTTLYRAVGYKKQKMFKDESFAPSKRDLSDGQTSNKLQIYVLQTKCA</sequence>
<dbReference type="Proteomes" id="UP001176961">
    <property type="component" value="Unassembled WGS sequence"/>
</dbReference>
<proteinExistence type="predicted"/>
<accession>A0AA36HD08</accession>
<dbReference type="EMBL" id="CATQJL010000316">
    <property type="protein sequence ID" value="CAJ0608338.1"/>
    <property type="molecule type" value="Genomic_DNA"/>
</dbReference>